<dbReference type="PANTHER" id="PTHR43976:SF16">
    <property type="entry name" value="SHORT-CHAIN DEHYDROGENASE_REDUCTASE FAMILY PROTEIN"/>
    <property type="match status" value="1"/>
</dbReference>
<dbReference type="RefSeq" id="WP_054182587.1">
    <property type="nucleotide sequence ID" value="NZ_CP034998.1"/>
</dbReference>
<feature type="domain" description="Ketoreductase" evidence="4">
    <location>
        <begin position="3"/>
        <end position="179"/>
    </location>
</feature>
<dbReference type="PRINTS" id="PR00080">
    <property type="entry name" value="SDRFAMILY"/>
</dbReference>
<evidence type="ECO:0000256" key="3">
    <source>
        <dbReference type="RuleBase" id="RU000363"/>
    </source>
</evidence>
<evidence type="ECO:0000256" key="2">
    <source>
        <dbReference type="ARBA" id="ARBA00023002"/>
    </source>
</evidence>
<dbReference type="PANTHER" id="PTHR43976">
    <property type="entry name" value="SHORT CHAIN DEHYDROGENASE"/>
    <property type="match status" value="1"/>
</dbReference>
<comment type="similarity">
    <text evidence="1 3">Belongs to the short-chain dehydrogenases/reductases (SDR) family.</text>
</comment>
<dbReference type="Pfam" id="PF00106">
    <property type="entry name" value="adh_short"/>
    <property type="match status" value="1"/>
</dbReference>
<keyword evidence="6" id="KW-1185">Reference proteome</keyword>
<dbReference type="GO" id="GO:0016491">
    <property type="term" value="F:oxidoreductase activity"/>
    <property type="evidence" value="ECO:0007669"/>
    <property type="project" value="UniProtKB-KW"/>
</dbReference>
<dbReference type="SMART" id="SM00822">
    <property type="entry name" value="PKS_KR"/>
    <property type="match status" value="1"/>
</dbReference>
<evidence type="ECO:0000259" key="4">
    <source>
        <dbReference type="SMART" id="SM00822"/>
    </source>
</evidence>
<dbReference type="EMBL" id="CP034998">
    <property type="protein sequence ID" value="QAS79119.1"/>
    <property type="molecule type" value="Genomic_DNA"/>
</dbReference>
<evidence type="ECO:0000313" key="6">
    <source>
        <dbReference type="Proteomes" id="UP000220927"/>
    </source>
</evidence>
<dbReference type="AlphaFoldDB" id="A0AAE5TWE7"/>
<dbReference type="InterPro" id="IPR002347">
    <property type="entry name" value="SDR_fam"/>
</dbReference>
<dbReference type="CDD" id="cd05374">
    <property type="entry name" value="17beta-HSD-like_SDR_c"/>
    <property type="match status" value="1"/>
</dbReference>
<dbReference type="PRINTS" id="PR00081">
    <property type="entry name" value="GDHRDH"/>
</dbReference>
<dbReference type="PROSITE" id="PS00061">
    <property type="entry name" value="ADH_SHORT"/>
    <property type="match status" value="1"/>
</dbReference>
<sequence>MSRVWLITGSSRGLGRALAEAVLASGDNLVATARDPARLADLSERYGGQVLTIALDVTDETAAAAAVEAGVKRFGRIDVLVNNAGYGNVSSIEDTSLADFRAQIEANLFGTIIMTKAVIALMRGQGAGHIIQFSSVGGRIGPAGRGAYSAAKFGVEGFSEVLAKEVAPFGIKVTVIEPGGFRTDFAGASTVLAEGRADYAETVGATVRFQREYNGRQPGDPAKAAAIVIHIADLNAPPLRLLLGSDAVRNVEKADAARIEADREWRAVSVSTDFEPDAEVGPMPWEKKAG</sequence>
<dbReference type="SUPFAM" id="SSF51735">
    <property type="entry name" value="NAD(P)-binding Rossmann-fold domains"/>
    <property type="match status" value="1"/>
</dbReference>
<evidence type="ECO:0000256" key="1">
    <source>
        <dbReference type="ARBA" id="ARBA00006484"/>
    </source>
</evidence>
<dbReference type="KEGG" id="rad:CO657_14040"/>
<protein>
    <submittedName>
        <fullName evidence="5">SDR family NAD(P)-dependent oxidoreductase</fullName>
    </submittedName>
</protein>
<dbReference type="InterPro" id="IPR057326">
    <property type="entry name" value="KR_dom"/>
</dbReference>
<dbReference type="InterPro" id="IPR020904">
    <property type="entry name" value="Sc_DH/Rdtase_CS"/>
</dbReference>
<reference evidence="5 6" key="1">
    <citation type="submission" date="2019-01" db="EMBL/GenBank/DDBJ databases">
        <title>Genomic insights into the origins and evolution of symbiotic genes in the Phaseolus vulgaris microsymbionts.</title>
        <authorList>
            <person name="Tong W."/>
        </authorList>
    </citation>
    <scope>NUCLEOTIDE SEQUENCE [LARGE SCALE GENOMIC DNA]</scope>
    <source>
        <strain evidence="5 6">FH23</strain>
    </source>
</reference>
<dbReference type="NCBIfam" id="NF006114">
    <property type="entry name" value="PRK08263.1"/>
    <property type="match status" value="1"/>
</dbReference>
<dbReference type="InterPro" id="IPR036291">
    <property type="entry name" value="NAD(P)-bd_dom_sf"/>
</dbReference>
<dbReference type="InterPro" id="IPR051911">
    <property type="entry name" value="SDR_oxidoreductase"/>
</dbReference>
<accession>A0AAE5TWE7</accession>
<gene>
    <name evidence="5" type="ORF">CO657_14040</name>
</gene>
<proteinExistence type="inferred from homology"/>
<dbReference type="Gene3D" id="3.40.50.720">
    <property type="entry name" value="NAD(P)-binding Rossmann-like Domain"/>
    <property type="match status" value="1"/>
</dbReference>
<dbReference type="Proteomes" id="UP000220927">
    <property type="component" value="Chromosome"/>
</dbReference>
<organism evidence="5 6">
    <name type="scientific">Rhizobium acidisoli</name>
    <dbReference type="NCBI Taxonomy" id="1538158"/>
    <lineage>
        <taxon>Bacteria</taxon>
        <taxon>Pseudomonadati</taxon>
        <taxon>Pseudomonadota</taxon>
        <taxon>Alphaproteobacteria</taxon>
        <taxon>Hyphomicrobiales</taxon>
        <taxon>Rhizobiaceae</taxon>
        <taxon>Rhizobium/Agrobacterium group</taxon>
        <taxon>Rhizobium</taxon>
    </lineage>
</organism>
<evidence type="ECO:0000313" key="5">
    <source>
        <dbReference type="EMBL" id="QAS79119.1"/>
    </source>
</evidence>
<keyword evidence="2" id="KW-0560">Oxidoreductase</keyword>
<dbReference type="NCBIfam" id="NF004824">
    <property type="entry name" value="PRK06180.1"/>
    <property type="match status" value="1"/>
</dbReference>
<name>A0AAE5TWE7_9HYPH</name>